<evidence type="ECO:0000256" key="1">
    <source>
        <dbReference type="ARBA" id="ARBA00001961"/>
    </source>
</evidence>
<reference evidence="7 8" key="1">
    <citation type="journal article" date="2024" name="J Genomics">
        <title>Draft genome sequencing and assembly of Favolaschia claudopus CIRM-BRFM 2984 isolated from oak limbs.</title>
        <authorList>
            <person name="Navarro D."/>
            <person name="Drula E."/>
            <person name="Chaduli D."/>
            <person name="Cazenave R."/>
            <person name="Ahrendt S."/>
            <person name="Wang J."/>
            <person name="Lipzen A."/>
            <person name="Daum C."/>
            <person name="Barry K."/>
            <person name="Grigoriev I.V."/>
            <person name="Favel A."/>
            <person name="Rosso M.N."/>
            <person name="Martin F."/>
        </authorList>
    </citation>
    <scope>NUCLEOTIDE SEQUENCE [LARGE SCALE GENOMIC DNA]</scope>
    <source>
        <strain evidence="7 8">CIRM-BRFM 2984</strain>
    </source>
</reference>
<sequence length="221" mass="25250">MPTIQPIDFSTTPLTQYSGFYATVIDDFLTAAECENLKELAASTDDWQPASLDAVSRVHTNFRNSDRVLRMDAEMADMIYERLRPLVPELHNLGPHSQWPLITGKLGRGSPSWKMVRVNPRLSFLRYGPGHYFKQHCDGLNELADGPKPQKSFVTLHIYLNEGMSGGATRFWTPDKKHFLDVEPKIGRVLVFQQRMLVHSGEEVSDGIKYTMRTDFMFEQV</sequence>
<keyword evidence="3" id="KW-0223">Dioxygenase</keyword>
<dbReference type="GO" id="GO:0005506">
    <property type="term" value="F:iron ion binding"/>
    <property type="evidence" value="ECO:0007669"/>
    <property type="project" value="InterPro"/>
</dbReference>
<evidence type="ECO:0000259" key="6">
    <source>
        <dbReference type="SMART" id="SM00702"/>
    </source>
</evidence>
<dbReference type="SMART" id="SM00702">
    <property type="entry name" value="P4Hc"/>
    <property type="match status" value="1"/>
</dbReference>
<dbReference type="InterPro" id="IPR006620">
    <property type="entry name" value="Pro_4_hyd_alph"/>
</dbReference>
<keyword evidence="4" id="KW-0560">Oxidoreductase</keyword>
<dbReference type="PANTHER" id="PTHR10869">
    <property type="entry name" value="PROLYL 4-HYDROXYLASE ALPHA SUBUNIT"/>
    <property type="match status" value="1"/>
</dbReference>
<evidence type="ECO:0000256" key="5">
    <source>
        <dbReference type="ARBA" id="ARBA00023004"/>
    </source>
</evidence>
<evidence type="ECO:0000256" key="4">
    <source>
        <dbReference type="ARBA" id="ARBA00023002"/>
    </source>
</evidence>
<evidence type="ECO:0000313" key="7">
    <source>
        <dbReference type="EMBL" id="KAK7022156.1"/>
    </source>
</evidence>
<dbReference type="Pfam" id="PF13640">
    <property type="entry name" value="2OG-FeII_Oxy_3"/>
    <property type="match status" value="1"/>
</dbReference>
<organism evidence="7 8">
    <name type="scientific">Favolaschia claudopus</name>
    <dbReference type="NCBI Taxonomy" id="2862362"/>
    <lineage>
        <taxon>Eukaryota</taxon>
        <taxon>Fungi</taxon>
        <taxon>Dikarya</taxon>
        <taxon>Basidiomycota</taxon>
        <taxon>Agaricomycotina</taxon>
        <taxon>Agaricomycetes</taxon>
        <taxon>Agaricomycetidae</taxon>
        <taxon>Agaricales</taxon>
        <taxon>Marasmiineae</taxon>
        <taxon>Mycenaceae</taxon>
        <taxon>Favolaschia</taxon>
    </lineage>
</organism>
<name>A0AAW0B7E8_9AGAR</name>
<dbReference type="GO" id="GO:0004656">
    <property type="term" value="F:procollagen-proline 4-dioxygenase activity"/>
    <property type="evidence" value="ECO:0007669"/>
    <property type="project" value="TreeGrafter"/>
</dbReference>
<dbReference type="InterPro" id="IPR044862">
    <property type="entry name" value="Pro_4_hyd_alph_FE2OG_OXY"/>
</dbReference>
<accession>A0AAW0B7E8</accession>
<evidence type="ECO:0000313" key="8">
    <source>
        <dbReference type="Proteomes" id="UP001362999"/>
    </source>
</evidence>
<comment type="caution">
    <text evidence="7">The sequence shown here is derived from an EMBL/GenBank/DDBJ whole genome shotgun (WGS) entry which is preliminary data.</text>
</comment>
<protein>
    <recommendedName>
        <fullName evidence="6">Prolyl 4-hydroxylase alpha subunit domain-containing protein</fullName>
    </recommendedName>
</protein>
<keyword evidence="8" id="KW-1185">Reference proteome</keyword>
<dbReference type="GO" id="GO:0031418">
    <property type="term" value="F:L-ascorbic acid binding"/>
    <property type="evidence" value="ECO:0007669"/>
    <property type="project" value="InterPro"/>
</dbReference>
<dbReference type="GO" id="GO:0005783">
    <property type="term" value="C:endoplasmic reticulum"/>
    <property type="evidence" value="ECO:0007669"/>
    <property type="project" value="TreeGrafter"/>
</dbReference>
<keyword evidence="5" id="KW-0408">Iron</keyword>
<dbReference type="Proteomes" id="UP001362999">
    <property type="component" value="Unassembled WGS sequence"/>
</dbReference>
<dbReference type="PANTHER" id="PTHR10869:SF241">
    <property type="entry name" value="FE2OG DIOXYGENASE DOMAIN-CONTAINING PROTEIN"/>
    <property type="match status" value="1"/>
</dbReference>
<dbReference type="InterPro" id="IPR045054">
    <property type="entry name" value="P4HA-like"/>
</dbReference>
<keyword evidence="2" id="KW-0479">Metal-binding</keyword>
<comment type="cofactor">
    <cofactor evidence="1">
        <name>L-ascorbate</name>
        <dbReference type="ChEBI" id="CHEBI:38290"/>
    </cofactor>
</comment>
<dbReference type="AlphaFoldDB" id="A0AAW0B7E8"/>
<proteinExistence type="predicted"/>
<gene>
    <name evidence="7" type="ORF">R3P38DRAFT_2959685</name>
</gene>
<evidence type="ECO:0000256" key="3">
    <source>
        <dbReference type="ARBA" id="ARBA00022964"/>
    </source>
</evidence>
<feature type="domain" description="Prolyl 4-hydroxylase alpha subunit" evidence="6">
    <location>
        <begin position="20"/>
        <end position="217"/>
    </location>
</feature>
<dbReference type="Gene3D" id="2.60.120.620">
    <property type="entry name" value="q2cbj1_9rhob like domain"/>
    <property type="match status" value="1"/>
</dbReference>
<evidence type="ECO:0000256" key="2">
    <source>
        <dbReference type="ARBA" id="ARBA00022723"/>
    </source>
</evidence>
<dbReference type="EMBL" id="JAWWNJ010000037">
    <property type="protein sequence ID" value="KAK7022156.1"/>
    <property type="molecule type" value="Genomic_DNA"/>
</dbReference>